<gene>
    <name evidence="4" type="ORF">RJ639_036264</name>
</gene>
<accession>A0AA88WR16</accession>
<sequence>MPPKPSHAKPGRSSTFAFDQRDDINCNLGKGEEGDEREDNEAKIEAGREEGGMMRTVTLPKELKKLDVKAIENSGRVLNCSCVRTRFCSDCSAVVTLLGQSVRTRFCSARFLLGRCHSARVECSDRILLGQNSAGTGFISDRILLGRCHSAQAKCSDEILFDQNSARPLSLCSGRVFGRDSVWTEFCSAVVTLLWQNVLTGFCSARILLGRCHSECSDEILFGQNSARPLSLCSGRVFGRDFVRPEFCSAVVTLLGQSVRKGFCLASLSLCSGRVFGRDSAQPNSWYPPRVSFSIDVFERDLKIFKFLYSSACDTCGVDEPLRFPRNGYLRLVCSSPWFARTSNYGTKFEMGVYEEQVKSGYRLPLHLFAICFFEHYRMAPGQLVPNGWRKLAGLIYLVQTSGYKPDATDFMRVFFEICFVKGIANCPGWCDDLGMPDSQVGEQHLLHGILPRDKEFFQNQTHETFACSFSQAVYKMYASRSEMLSHFEMARQVAAEEAQQKRDAIKEAQEATHCAKELSKREEDYLAKIVTLEKRLERVKRKAAEEVTKARDQAIRDFLDGNAGDEWLKKRTEDGLEIYELGFTKANEMFGERFPEIPLEDFVLPAVASPSREIAMPSEVGDAVASHPPGEGSSGDAPEP</sequence>
<evidence type="ECO:0000256" key="2">
    <source>
        <dbReference type="SAM" id="MobiDB-lite"/>
    </source>
</evidence>
<comment type="caution">
    <text evidence="4">The sequence shown here is derived from an EMBL/GenBank/DDBJ whole genome shotgun (WGS) entry which is preliminary data.</text>
</comment>
<feature type="domain" description="Transposase (putative) gypsy type" evidence="3">
    <location>
        <begin position="355"/>
        <end position="415"/>
    </location>
</feature>
<dbReference type="EMBL" id="JAVXUP010000274">
    <property type="protein sequence ID" value="KAK3032307.1"/>
    <property type="molecule type" value="Genomic_DNA"/>
</dbReference>
<keyword evidence="1" id="KW-0175">Coiled coil</keyword>
<reference evidence="4" key="1">
    <citation type="submission" date="2022-12" db="EMBL/GenBank/DDBJ databases">
        <title>Draft genome assemblies for two species of Escallonia (Escalloniales).</title>
        <authorList>
            <person name="Chanderbali A."/>
            <person name="Dervinis C."/>
            <person name="Anghel I."/>
            <person name="Soltis D."/>
            <person name="Soltis P."/>
            <person name="Zapata F."/>
        </authorList>
    </citation>
    <scope>NUCLEOTIDE SEQUENCE</scope>
    <source>
        <strain evidence="4">UCBG64.0493</strain>
        <tissue evidence="4">Leaf</tissue>
    </source>
</reference>
<evidence type="ECO:0000256" key="1">
    <source>
        <dbReference type="SAM" id="Coils"/>
    </source>
</evidence>
<proteinExistence type="predicted"/>
<dbReference type="AlphaFoldDB" id="A0AA88WR16"/>
<protein>
    <recommendedName>
        <fullName evidence="3">Transposase (putative) gypsy type domain-containing protein</fullName>
    </recommendedName>
</protein>
<dbReference type="InterPro" id="IPR007321">
    <property type="entry name" value="Transposase_28"/>
</dbReference>
<dbReference type="Proteomes" id="UP001188597">
    <property type="component" value="Unassembled WGS sequence"/>
</dbReference>
<keyword evidence="5" id="KW-1185">Reference proteome</keyword>
<evidence type="ECO:0000313" key="5">
    <source>
        <dbReference type="Proteomes" id="UP001188597"/>
    </source>
</evidence>
<organism evidence="4 5">
    <name type="scientific">Escallonia herrerae</name>
    <dbReference type="NCBI Taxonomy" id="1293975"/>
    <lineage>
        <taxon>Eukaryota</taxon>
        <taxon>Viridiplantae</taxon>
        <taxon>Streptophyta</taxon>
        <taxon>Embryophyta</taxon>
        <taxon>Tracheophyta</taxon>
        <taxon>Spermatophyta</taxon>
        <taxon>Magnoliopsida</taxon>
        <taxon>eudicotyledons</taxon>
        <taxon>Gunneridae</taxon>
        <taxon>Pentapetalae</taxon>
        <taxon>asterids</taxon>
        <taxon>campanulids</taxon>
        <taxon>Escalloniales</taxon>
        <taxon>Escalloniaceae</taxon>
        <taxon>Escallonia</taxon>
    </lineage>
</organism>
<evidence type="ECO:0000313" key="4">
    <source>
        <dbReference type="EMBL" id="KAK3032307.1"/>
    </source>
</evidence>
<name>A0AA88WR16_9ASTE</name>
<evidence type="ECO:0000259" key="3">
    <source>
        <dbReference type="Pfam" id="PF04195"/>
    </source>
</evidence>
<feature type="coiled-coil region" evidence="1">
    <location>
        <begin position="492"/>
        <end position="554"/>
    </location>
</feature>
<feature type="region of interest" description="Disordered" evidence="2">
    <location>
        <begin position="615"/>
        <end position="641"/>
    </location>
</feature>
<dbReference type="Pfam" id="PF04195">
    <property type="entry name" value="Transposase_28"/>
    <property type="match status" value="1"/>
</dbReference>